<organism evidence="1 2">
    <name type="scientific">Flavobacterium pisciphilum</name>
    <dbReference type="NCBI Taxonomy" id="2893755"/>
    <lineage>
        <taxon>Bacteria</taxon>
        <taxon>Pseudomonadati</taxon>
        <taxon>Bacteroidota</taxon>
        <taxon>Flavobacteriia</taxon>
        <taxon>Flavobacteriales</taxon>
        <taxon>Flavobacteriaceae</taxon>
        <taxon>Flavobacterium</taxon>
    </lineage>
</organism>
<keyword evidence="2" id="KW-1185">Reference proteome</keyword>
<evidence type="ECO:0000313" key="2">
    <source>
        <dbReference type="Proteomes" id="UP001430919"/>
    </source>
</evidence>
<reference evidence="1" key="1">
    <citation type="submission" date="2021-11" db="EMBL/GenBank/DDBJ databases">
        <title>Description of novel Flavobacterium species.</title>
        <authorList>
            <person name="Saticioglu I.B."/>
            <person name="Ay H."/>
            <person name="Altun S."/>
            <person name="Duman M."/>
        </authorList>
    </citation>
    <scope>NUCLEOTIDE SEQUENCE</scope>
    <source>
        <strain evidence="1">F-65</strain>
    </source>
</reference>
<dbReference type="RefSeq" id="WP_229990635.1">
    <property type="nucleotide sequence ID" value="NZ_JAJJMO010000001.1"/>
</dbReference>
<gene>
    <name evidence="1" type="ORF">LNQ49_19265</name>
</gene>
<dbReference type="Proteomes" id="UP001430919">
    <property type="component" value="Unassembled WGS sequence"/>
</dbReference>
<name>A0ABS8MY72_9FLAO</name>
<accession>A0ABS8MY72</accession>
<protein>
    <submittedName>
        <fullName evidence="1">Uncharacterized protein</fullName>
    </submittedName>
</protein>
<comment type="caution">
    <text evidence="1">The sequence shown here is derived from an EMBL/GenBank/DDBJ whole genome shotgun (WGS) entry which is preliminary data.</text>
</comment>
<proteinExistence type="predicted"/>
<sequence length="203" mass="23454">MIIENKGIKTDTFYIPPFNLEKGEVVVLYLHNCSESYDVEMLLKSIFCGTVKDENVIIHKKLKFVEHFKESNLRRYFCPITVGEYLRKNTDLNSSFSEKIFETNWITNKTKVNTLPGNPRKLLSLYATLSKTKNIVFDLVGQDPQGVEFAFEMVKEAVKNDGSAILFYHFDGLKEHCSKYIELEWVNHSGSDKDSSWQNGFES</sequence>
<dbReference type="EMBL" id="JAJJMO010000001">
    <property type="protein sequence ID" value="MCC9073724.1"/>
    <property type="molecule type" value="Genomic_DNA"/>
</dbReference>
<evidence type="ECO:0000313" key="1">
    <source>
        <dbReference type="EMBL" id="MCC9073724.1"/>
    </source>
</evidence>